<feature type="transmembrane region" description="Helical" evidence="1">
    <location>
        <begin position="247"/>
        <end position="264"/>
    </location>
</feature>
<keyword evidence="3" id="KW-1185">Reference proteome</keyword>
<dbReference type="GeneID" id="39866069"/>
<organism evidence="2 3">
    <name type="scientific">Plasmodium malariae</name>
    <dbReference type="NCBI Taxonomy" id="5858"/>
    <lineage>
        <taxon>Eukaryota</taxon>
        <taxon>Sar</taxon>
        <taxon>Alveolata</taxon>
        <taxon>Apicomplexa</taxon>
        <taxon>Aconoidasida</taxon>
        <taxon>Haemosporida</taxon>
        <taxon>Plasmodiidae</taxon>
        <taxon>Plasmodium</taxon>
        <taxon>Plasmodium (Plasmodium)</taxon>
    </lineage>
</organism>
<dbReference type="OrthoDB" id="10672143at2759"/>
<accession>A0A1D3JHH4</accession>
<proteinExistence type="predicted"/>
<feature type="transmembrane region" description="Helical" evidence="1">
    <location>
        <begin position="191"/>
        <end position="208"/>
    </location>
</feature>
<reference evidence="2 3" key="1">
    <citation type="submission" date="2016-06" db="EMBL/GenBank/DDBJ databases">
        <authorList>
            <consortium name="Pathogen Informatics"/>
        </authorList>
    </citation>
    <scope>NUCLEOTIDE SEQUENCE [LARGE SCALE GENOMIC DNA]</scope>
</reference>
<dbReference type="EMBL" id="FLRL01000029">
    <property type="protein sequence ID" value="SBT85801.1"/>
    <property type="molecule type" value="Genomic_DNA"/>
</dbReference>
<name>A0A1D3JHH4_PLAMA</name>
<dbReference type="Proteomes" id="UP000219813">
    <property type="component" value="Unassembled WGS sequence"/>
</dbReference>
<dbReference type="RefSeq" id="XP_028859116.1">
    <property type="nucleotide sequence ID" value="XM_029004977.1"/>
</dbReference>
<gene>
    <name evidence="2" type="primary">PmUG01_00060500</name>
    <name evidence="2" type="ORF">PMUG01_00060500</name>
</gene>
<evidence type="ECO:0000313" key="3">
    <source>
        <dbReference type="Proteomes" id="UP000219813"/>
    </source>
</evidence>
<keyword evidence="1" id="KW-0812">Transmembrane</keyword>
<evidence type="ECO:0000256" key="1">
    <source>
        <dbReference type="SAM" id="Phobius"/>
    </source>
</evidence>
<feature type="transmembrane region" description="Helical" evidence="1">
    <location>
        <begin position="159"/>
        <end position="179"/>
    </location>
</feature>
<sequence>MEQKITSMLFKKISTFILLSWICHIYIYTRTYNKFLDECINHRRKLYTRNCRLMAKYNQDKDSSNVCLKEETANSANYEKDISNNAKCASGKRKHSNRCLQRNARSQKMYMKNKACVFETKKYSHLEKKIFKELDYEDFLKKSRTISDKIYKKIILKKCGLRLALPLLLFLVLLISFMLDNFCRCGFTYGLFNIIVLISRGSASGTGLRETDLSPAIKSLYELLNKPPLNWFTKVLRRGKDSKWENYCVKGFLGFLIYFVPLFIRHHTYISSFLLSQKS</sequence>
<keyword evidence="1" id="KW-1133">Transmembrane helix</keyword>
<evidence type="ECO:0000313" key="2">
    <source>
        <dbReference type="EMBL" id="SBT85801.1"/>
    </source>
</evidence>
<dbReference type="AlphaFoldDB" id="A0A1D3JHH4"/>
<protein>
    <submittedName>
        <fullName evidence="2">Fam-l protein</fullName>
    </submittedName>
</protein>
<keyword evidence="1" id="KW-0472">Membrane</keyword>
<dbReference type="InterPro" id="IPR022139">
    <property type="entry name" value="Fam-L/Fam-M-like_plasmodium"/>
</dbReference>
<dbReference type="Pfam" id="PF12420">
    <property type="entry name" value="DUF3671"/>
    <property type="match status" value="1"/>
</dbReference>
<dbReference type="VEuPathDB" id="PlasmoDB:PmUG01_00060500"/>
<feature type="transmembrane region" description="Helical" evidence="1">
    <location>
        <begin position="12"/>
        <end position="29"/>
    </location>
</feature>
<dbReference type="KEGG" id="pmal:PMUG01_00060500"/>